<evidence type="ECO:0000313" key="1">
    <source>
        <dbReference type="EMBL" id="OCF53986.1"/>
    </source>
</evidence>
<keyword evidence="2" id="KW-1185">Reference proteome</keyword>
<sequence length="173" mass="19692">MNLAILSAVFRDLLGESSSKPAYQPIRLDATSADLSCSLNFMYQSHPALPSSWTQAEVVSELCDRYKCDIIKERMMLALRSFSPKRPWEAFCFASHHDDIILARHALQSLGLDKKRKNATSSEITLEDASKATLPYLLGYFDLCNMLEPPLIYRSGLLEKDWNTLGKWFTPRK</sequence>
<dbReference type="EMBL" id="KV700099">
    <property type="protein sequence ID" value="OCF53986.1"/>
    <property type="molecule type" value="Genomic_DNA"/>
</dbReference>
<accession>A0A1B9IEJ7</accession>
<dbReference type="Proteomes" id="UP000092583">
    <property type="component" value="Unassembled WGS sequence"/>
</dbReference>
<dbReference type="OrthoDB" id="2596482at2759"/>
<organism evidence="1 2">
    <name type="scientific">Kwoniella mangroviensis CBS 10435</name>
    <dbReference type="NCBI Taxonomy" id="1331196"/>
    <lineage>
        <taxon>Eukaryota</taxon>
        <taxon>Fungi</taxon>
        <taxon>Dikarya</taxon>
        <taxon>Basidiomycota</taxon>
        <taxon>Agaricomycotina</taxon>
        <taxon>Tremellomycetes</taxon>
        <taxon>Tremellales</taxon>
        <taxon>Cryptococcaceae</taxon>
        <taxon>Kwoniella</taxon>
    </lineage>
</organism>
<proteinExistence type="predicted"/>
<dbReference type="AlphaFoldDB" id="A0A1B9IEJ7"/>
<evidence type="ECO:0000313" key="2">
    <source>
        <dbReference type="Proteomes" id="UP000092583"/>
    </source>
</evidence>
<dbReference type="STRING" id="1331196.A0A1B9IEJ7"/>
<reference evidence="2" key="2">
    <citation type="submission" date="2013-12" db="EMBL/GenBank/DDBJ databases">
        <title>Evolution of pathogenesis and genome organization in the Tremellales.</title>
        <authorList>
            <person name="Cuomo C."/>
            <person name="Litvintseva A."/>
            <person name="Heitman J."/>
            <person name="Chen Y."/>
            <person name="Sun S."/>
            <person name="Springer D."/>
            <person name="Dromer F."/>
            <person name="Young S."/>
            <person name="Zeng Q."/>
            <person name="Chapman S."/>
            <person name="Gujja S."/>
            <person name="Saif S."/>
            <person name="Birren B."/>
        </authorList>
    </citation>
    <scope>NUCLEOTIDE SEQUENCE [LARGE SCALE GENOMIC DNA]</scope>
    <source>
        <strain evidence="2">CBS 10435</strain>
    </source>
</reference>
<name>A0A1B9IEJ7_9TREE</name>
<gene>
    <name evidence="1" type="ORF">L486_08520</name>
</gene>
<evidence type="ECO:0008006" key="3">
    <source>
        <dbReference type="Google" id="ProtNLM"/>
    </source>
</evidence>
<reference evidence="1 2" key="1">
    <citation type="submission" date="2013-07" db="EMBL/GenBank/DDBJ databases">
        <title>The Genome Sequence of Kwoniella mangroviensis CBS10435.</title>
        <authorList>
            <consortium name="The Broad Institute Genome Sequencing Platform"/>
            <person name="Cuomo C."/>
            <person name="Litvintseva A."/>
            <person name="Chen Y."/>
            <person name="Heitman J."/>
            <person name="Sun S."/>
            <person name="Springer D."/>
            <person name="Dromer F."/>
            <person name="Young S.K."/>
            <person name="Zeng Q."/>
            <person name="Gargeya S."/>
            <person name="Fitzgerald M."/>
            <person name="Abouelleil A."/>
            <person name="Alvarado L."/>
            <person name="Berlin A.M."/>
            <person name="Chapman S.B."/>
            <person name="Dewar J."/>
            <person name="Goldberg J."/>
            <person name="Griggs A."/>
            <person name="Gujja S."/>
            <person name="Hansen M."/>
            <person name="Howarth C."/>
            <person name="Imamovic A."/>
            <person name="Larimer J."/>
            <person name="McCowan C."/>
            <person name="Murphy C."/>
            <person name="Pearson M."/>
            <person name="Priest M."/>
            <person name="Roberts A."/>
            <person name="Saif S."/>
            <person name="Shea T."/>
            <person name="Sykes S."/>
            <person name="Wortman J."/>
            <person name="Nusbaum C."/>
            <person name="Birren B."/>
        </authorList>
    </citation>
    <scope>NUCLEOTIDE SEQUENCE [LARGE SCALE GENOMIC DNA]</scope>
    <source>
        <strain evidence="1 2">CBS 10435</strain>
    </source>
</reference>
<protein>
    <recommendedName>
        <fullName evidence="3">BTB domain-containing protein</fullName>
    </recommendedName>
</protein>